<gene>
    <name evidence="12" type="ORF">A2664_02370</name>
</gene>
<dbReference type="PROSITE" id="PS01058">
    <property type="entry name" value="SAICAR_SYNTHETASE_2"/>
    <property type="match status" value="1"/>
</dbReference>
<dbReference type="GO" id="GO:0004639">
    <property type="term" value="F:phosphoribosylaminoimidazolesuccinocarboxamide synthase activity"/>
    <property type="evidence" value="ECO:0007669"/>
    <property type="project" value="UniProtKB-EC"/>
</dbReference>
<dbReference type="EC" id="6.3.2.6" evidence="4"/>
<dbReference type="UniPathway" id="UPA00074">
    <property type="reaction ID" value="UER00131"/>
</dbReference>
<evidence type="ECO:0000259" key="11">
    <source>
        <dbReference type="SMART" id="SM01001"/>
    </source>
</evidence>
<keyword evidence="6" id="KW-0547">Nucleotide-binding</keyword>
<evidence type="ECO:0000256" key="2">
    <source>
        <dbReference type="ARBA" id="ARBA00010190"/>
    </source>
</evidence>
<keyword evidence="7" id="KW-0658">Purine biosynthesis</keyword>
<dbReference type="EMBL" id="MHRF01000007">
    <property type="protein sequence ID" value="OHA18284.1"/>
    <property type="molecule type" value="Genomic_DNA"/>
</dbReference>
<comment type="catalytic activity">
    <reaction evidence="10">
        <text>5-amino-1-(5-phospho-D-ribosyl)imidazole-4-carboxylate + L-aspartate + ATP = (2S)-2-[5-amino-1-(5-phospho-beta-D-ribosyl)imidazole-4-carboxamido]succinate + ADP + phosphate + 2 H(+)</text>
        <dbReference type="Rhea" id="RHEA:22628"/>
        <dbReference type="ChEBI" id="CHEBI:15378"/>
        <dbReference type="ChEBI" id="CHEBI:29991"/>
        <dbReference type="ChEBI" id="CHEBI:30616"/>
        <dbReference type="ChEBI" id="CHEBI:43474"/>
        <dbReference type="ChEBI" id="CHEBI:58443"/>
        <dbReference type="ChEBI" id="CHEBI:77657"/>
        <dbReference type="ChEBI" id="CHEBI:456216"/>
        <dbReference type="EC" id="6.3.2.6"/>
    </reaction>
</comment>
<dbReference type="AlphaFoldDB" id="A0A1G2M3E5"/>
<dbReference type="SUPFAM" id="SSF56104">
    <property type="entry name" value="SAICAR synthase-like"/>
    <property type="match status" value="1"/>
</dbReference>
<dbReference type="STRING" id="1802301.A2664_02370"/>
<organism evidence="12 13">
    <name type="scientific">Candidatus Taylorbacteria bacterium RIFCSPHIGHO2_01_FULL_46_22b</name>
    <dbReference type="NCBI Taxonomy" id="1802301"/>
    <lineage>
        <taxon>Bacteria</taxon>
        <taxon>Candidatus Tayloriibacteriota</taxon>
    </lineage>
</organism>
<evidence type="ECO:0000256" key="8">
    <source>
        <dbReference type="ARBA" id="ARBA00022840"/>
    </source>
</evidence>
<comment type="similarity">
    <text evidence="3">In the N-terminal section; belongs to the SAICAR synthetase family.</text>
</comment>
<dbReference type="Pfam" id="PF00731">
    <property type="entry name" value="AIRC"/>
    <property type="match status" value="1"/>
</dbReference>
<dbReference type="Proteomes" id="UP000178873">
    <property type="component" value="Unassembled WGS sequence"/>
</dbReference>
<evidence type="ECO:0000256" key="7">
    <source>
        <dbReference type="ARBA" id="ARBA00022755"/>
    </source>
</evidence>
<sequence length="558" mass="62982">MPIIPEAVNSVGLPGLERVSQGKVREMHRLKKKGHRLTVTSPRVSGFDFVLNARVPKKGEVLCAMNHFWVEQFRNFCPQDVLAVGSGVDAYLPTALRGNPDLWKIASVIRVCERVNLESVVRGYLTGGGWKTYLKTAPRHRLCGHRLEAGLSDGVQFETPLWTPTTKSEIGHDLDIPVQRARRSPFGNKVEHLSLALYNHAQLIAKGRGIIIADTKFEFGIWNGKLVLIDERFTPDSSRFWPADEWNRLRGSGKSPSSKDKQWVRKFLIRYNVDCLDPENPDHVKRVHALEIPEDVIQQTTRIYREIFWWLTRVRLEQYQQVNFGVKLSDSVPPPVEVLLGSESDLPQVESGFAELRKCHVPFRVHIVSCHRNPEVLRRYAEDLSPNTGLVIAAAGKAAALPGMLNSWLRHFGKWYIPVVGVALQGNTQNANNAALLSISELPGNPCLGSRGWCVLRPRGLLAGLLRYCSQGVHFAFGITKAGADEPHCQRVNSGPTARMRAVGPLLFPALHTFLILLHCPHLWRTKANLWLSLDRLHQANQHWLKLYFPASLTRYDW</sequence>
<dbReference type="GO" id="GO:0006189">
    <property type="term" value="P:'de novo' IMP biosynthetic process"/>
    <property type="evidence" value="ECO:0007669"/>
    <property type="project" value="UniProtKB-UniPathway"/>
</dbReference>
<evidence type="ECO:0000313" key="12">
    <source>
        <dbReference type="EMBL" id="OHA18284.1"/>
    </source>
</evidence>
<proteinExistence type="inferred from homology"/>
<dbReference type="GO" id="GO:0005737">
    <property type="term" value="C:cytoplasm"/>
    <property type="evidence" value="ECO:0007669"/>
    <property type="project" value="TreeGrafter"/>
</dbReference>
<dbReference type="SMART" id="SM01001">
    <property type="entry name" value="AIRC"/>
    <property type="match status" value="1"/>
</dbReference>
<dbReference type="GO" id="GO:0005524">
    <property type="term" value="F:ATP binding"/>
    <property type="evidence" value="ECO:0007669"/>
    <property type="project" value="UniProtKB-KW"/>
</dbReference>
<dbReference type="Pfam" id="PF01259">
    <property type="entry name" value="SAICAR_synt"/>
    <property type="match status" value="1"/>
</dbReference>
<name>A0A1G2M3E5_9BACT</name>
<dbReference type="InterPro" id="IPR000031">
    <property type="entry name" value="PurE_dom"/>
</dbReference>
<feature type="domain" description="PurE" evidence="11">
    <location>
        <begin position="334"/>
        <end position="466"/>
    </location>
</feature>
<protein>
    <recommendedName>
        <fullName evidence="4">phosphoribosylaminoimidazolesuccinocarboxamide synthase</fullName>
        <ecNumber evidence="4">6.3.2.6</ecNumber>
    </recommendedName>
</protein>
<dbReference type="CDD" id="cd01414">
    <property type="entry name" value="SAICAR_synt_Sc"/>
    <property type="match status" value="1"/>
</dbReference>
<evidence type="ECO:0000256" key="6">
    <source>
        <dbReference type="ARBA" id="ARBA00022741"/>
    </source>
</evidence>
<evidence type="ECO:0000256" key="10">
    <source>
        <dbReference type="ARBA" id="ARBA00048475"/>
    </source>
</evidence>
<dbReference type="PANTHER" id="PTHR43700:SF1">
    <property type="entry name" value="PHOSPHORIBOSYLAMINOIMIDAZOLE-SUCCINOCARBOXAMIDE SYNTHASE"/>
    <property type="match status" value="1"/>
</dbReference>
<comment type="pathway">
    <text evidence="1">Purine metabolism; IMP biosynthesis via de novo pathway; 5-amino-1-(5-phospho-D-ribosyl)imidazole-4-carboxamide from 5-amino-1-(5-phospho-D-ribosyl)imidazole-4-carboxylate: step 1/2.</text>
</comment>
<accession>A0A1G2M3E5</accession>
<dbReference type="InterPro" id="IPR018236">
    <property type="entry name" value="SAICAR_synthetase_CS"/>
</dbReference>
<keyword evidence="8" id="KW-0067">ATP-binding</keyword>
<dbReference type="Gene3D" id="3.40.50.1970">
    <property type="match status" value="1"/>
</dbReference>
<evidence type="ECO:0000256" key="4">
    <source>
        <dbReference type="ARBA" id="ARBA00012217"/>
    </source>
</evidence>
<evidence type="ECO:0000256" key="9">
    <source>
        <dbReference type="ARBA" id="ARBA00023268"/>
    </source>
</evidence>
<keyword evidence="9" id="KW-0511">Multifunctional enzyme</keyword>
<dbReference type="InterPro" id="IPR028923">
    <property type="entry name" value="SAICAR_synt/ADE2_N"/>
</dbReference>
<keyword evidence="5" id="KW-0436">Ligase</keyword>
<dbReference type="Gene3D" id="3.30.200.20">
    <property type="entry name" value="Phosphorylase Kinase, domain 1"/>
    <property type="match status" value="1"/>
</dbReference>
<comment type="similarity">
    <text evidence="2">Belongs to the SAICAR synthetase family.</text>
</comment>
<dbReference type="PANTHER" id="PTHR43700">
    <property type="entry name" value="PHOSPHORIBOSYLAMINOIMIDAZOLE-SUCCINOCARBOXAMIDE SYNTHASE"/>
    <property type="match status" value="1"/>
</dbReference>
<evidence type="ECO:0000256" key="3">
    <source>
        <dbReference type="ARBA" id="ARBA00011020"/>
    </source>
</evidence>
<evidence type="ECO:0000256" key="5">
    <source>
        <dbReference type="ARBA" id="ARBA00022598"/>
    </source>
</evidence>
<evidence type="ECO:0000256" key="1">
    <source>
        <dbReference type="ARBA" id="ARBA00004672"/>
    </source>
</evidence>
<dbReference type="SUPFAM" id="SSF52255">
    <property type="entry name" value="N5-CAIR mutase (phosphoribosylaminoimidazole carboxylase, PurE)"/>
    <property type="match status" value="1"/>
</dbReference>
<dbReference type="Gene3D" id="3.30.470.20">
    <property type="entry name" value="ATP-grasp fold, B domain"/>
    <property type="match status" value="1"/>
</dbReference>
<reference evidence="12 13" key="1">
    <citation type="journal article" date="2016" name="Nat. Commun.">
        <title>Thousands of microbial genomes shed light on interconnected biogeochemical processes in an aquifer system.</title>
        <authorList>
            <person name="Anantharaman K."/>
            <person name="Brown C.T."/>
            <person name="Hug L.A."/>
            <person name="Sharon I."/>
            <person name="Castelle C.J."/>
            <person name="Probst A.J."/>
            <person name="Thomas B.C."/>
            <person name="Singh A."/>
            <person name="Wilkins M.J."/>
            <person name="Karaoz U."/>
            <person name="Brodie E.L."/>
            <person name="Williams K.H."/>
            <person name="Hubbard S.S."/>
            <person name="Banfield J.F."/>
        </authorList>
    </citation>
    <scope>NUCLEOTIDE SEQUENCE [LARGE SCALE GENOMIC DNA]</scope>
</reference>
<comment type="caution">
    <text evidence="12">The sequence shown here is derived from an EMBL/GenBank/DDBJ whole genome shotgun (WGS) entry which is preliminary data.</text>
</comment>
<evidence type="ECO:0000313" key="13">
    <source>
        <dbReference type="Proteomes" id="UP000178873"/>
    </source>
</evidence>